<evidence type="ECO:0000313" key="2">
    <source>
        <dbReference type="EMBL" id="BAV92071.1"/>
    </source>
</evidence>
<keyword evidence="1" id="KW-0812">Transmembrane</keyword>
<keyword evidence="3" id="KW-1185">Reference proteome</keyword>
<evidence type="ECO:0000256" key="1">
    <source>
        <dbReference type="SAM" id="Phobius"/>
    </source>
</evidence>
<reference evidence="2 3" key="1">
    <citation type="journal article" date="2017" name="ISME J.">
        <title>Genome of 'Ca. Desulfovibrio trichonymphae', an H2-oxidizing bacterium in a tripartite symbiotic system within a protist cell in the termite gut.</title>
        <authorList>
            <person name="Kuwahara H."/>
            <person name="Yuki M."/>
            <person name="Izawa K."/>
            <person name="Ohkuma M."/>
            <person name="Hongoh Y."/>
        </authorList>
    </citation>
    <scope>NUCLEOTIDE SEQUENCE [LARGE SCALE GENOMIC DNA]</scope>
    <source>
        <strain evidence="2 3">Rs-N31</strain>
    </source>
</reference>
<evidence type="ECO:0000313" key="3">
    <source>
        <dbReference type="Proteomes" id="UP000242645"/>
    </source>
</evidence>
<feature type="transmembrane region" description="Helical" evidence="1">
    <location>
        <begin position="34"/>
        <end position="54"/>
    </location>
</feature>
<protein>
    <submittedName>
        <fullName evidence="2">Uncharacterized protein</fullName>
    </submittedName>
</protein>
<organism evidence="2 3">
    <name type="scientific">Candidatus Desulfovibrio trichonymphae</name>
    <dbReference type="NCBI Taxonomy" id="1725232"/>
    <lineage>
        <taxon>Bacteria</taxon>
        <taxon>Pseudomonadati</taxon>
        <taxon>Thermodesulfobacteriota</taxon>
        <taxon>Desulfovibrionia</taxon>
        <taxon>Desulfovibrionales</taxon>
        <taxon>Desulfovibrionaceae</taxon>
        <taxon>Desulfovibrio</taxon>
    </lineage>
</organism>
<dbReference type="EMBL" id="AP017368">
    <property type="protein sequence ID" value="BAV92071.1"/>
    <property type="molecule type" value="Genomic_DNA"/>
</dbReference>
<proteinExistence type="predicted"/>
<dbReference type="Proteomes" id="UP000242645">
    <property type="component" value="Chromosome"/>
</dbReference>
<name>A0A1J1DQH1_9BACT</name>
<dbReference type="AlphaFoldDB" id="A0A1J1DQH1"/>
<dbReference type="KEGG" id="dtr:RSDT_0559"/>
<sequence length="55" mass="6080">MSWNSGLKDFFAVPSTDDVLQNEKRSGFAWNQNACTVLAIIAVVLSAFVVYRIVS</sequence>
<gene>
    <name evidence="2" type="ORF">RSDT_0559</name>
</gene>
<keyword evidence="1" id="KW-0472">Membrane</keyword>
<dbReference type="RefSeq" id="WP_172414408.1">
    <property type="nucleotide sequence ID" value="NZ_AP017368.1"/>
</dbReference>
<accession>A0A1J1DQH1</accession>
<keyword evidence="1" id="KW-1133">Transmembrane helix</keyword>